<dbReference type="EMBL" id="BAABRP010000004">
    <property type="protein sequence ID" value="GAA5512838.1"/>
    <property type="molecule type" value="Genomic_DNA"/>
</dbReference>
<dbReference type="InterPro" id="IPR050772">
    <property type="entry name" value="Hydratase-Decarb/MhpD_sf"/>
</dbReference>
<evidence type="ECO:0000313" key="1">
    <source>
        <dbReference type="EMBL" id="GAA5512838.1"/>
    </source>
</evidence>
<keyword evidence="2" id="KW-1185">Reference proteome</keyword>
<dbReference type="SUPFAM" id="SSF56529">
    <property type="entry name" value="FAH"/>
    <property type="match status" value="1"/>
</dbReference>
<accession>A0ABP9W8H3</accession>
<dbReference type="RefSeq" id="WP_345463419.1">
    <property type="nucleotide sequence ID" value="NZ_BAABRP010000004.1"/>
</dbReference>
<dbReference type="Proteomes" id="UP001401887">
    <property type="component" value="Unassembled WGS sequence"/>
</dbReference>
<dbReference type="InterPro" id="IPR012690">
    <property type="entry name" value="HpcG"/>
</dbReference>
<sequence>MSSEGSAVSGQPSAASVIPVEALAGLAAELDGAEASGVQLAPFSERFPGMTIADAYAVQRAWVARKVDGGRRVLGHKIGLTSRAMQMASQIDEPDYGALLDDMFFEPNGDIPLSRFVAPKVEVELAFVLKADLQGPGVTVFDVLRATEYVTPAAEIIDARLQRVSKETGKPRRVTDTISDNAANAGVILGGRAVRPDDVDLRWAAALCIRNSVIEETGVAAGVLGHPATGIAWLAGRLAPHGEGLKAGEIVLAGSFTRPVDIASGDVFTFDYGPLGTFSCRFAGDARGR</sequence>
<dbReference type="NCBIfam" id="TIGR02312">
    <property type="entry name" value="HpaH"/>
    <property type="match status" value="1"/>
</dbReference>
<dbReference type="Gene3D" id="3.90.850.10">
    <property type="entry name" value="Fumarylacetoacetase-like, C-terminal domain"/>
    <property type="match status" value="1"/>
</dbReference>
<organism evidence="1 2">
    <name type="scientific">Deinococcus carri</name>
    <dbReference type="NCBI Taxonomy" id="1211323"/>
    <lineage>
        <taxon>Bacteria</taxon>
        <taxon>Thermotogati</taxon>
        <taxon>Deinococcota</taxon>
        <taxon>Deinococci</taxon>
        <taxon>Deinococcales</taxon>
        <taxon>Deinococcaceae</taxon>
        <taxon>Deinococcus</taxon>
    </lineage>
</organism>
<gene>
    <name evidence="1" type="primary">hpcG</name>
    <name evidence="1" type="ORF">Dcar01_01562</name>
</gene>
<reference evidence="1 2" key="1">
    <citation type="submission" date="2024-02" db="EMBL/GenBank/DDBJ databases">
        <title>Deinococcus carri NBRC 110142.</title>
        <authorList>
            <person name="Ichikawa N."/>
            <person name="Katano-Makiyama Y."/>
            <person name="Hidaka K."/>
        </authorList>
    </citation>
    <scope>NUCLEOTIDE SEQUENCE [LARGE SCALE GENOMIC DNA]</scope>
    <source>
        <strain evidence="1 2">NBRC 110142</strain>
    </source>
</reference>
<name>A0ABP9W8H3_9DEIO</name>
<protein>
    <submittedName>
        <fullName evidence="1">2-oxo-hept-4-ene-1,7-dioate hydratase</fullName>
    </submittedName>
</protein>
<proteinExistence type="predicted"/>
<evidence type="ECO:0000313" key="2">
    <source>
        <dbReference type="Proteomes" id="UP001401887"/>
    </source>
</evidence>
<dbReference type="InterPro" id="IPR036663">
    <property type="entry name" value="Fumarylacetoacetase_C_sf"/>
</dbReference>
<dbReference type="PANTHER" id="PTHR30143:SF0">
    <property type="entry name" value="2-KETO-4-PENTENOATE HYDRATASE"/>
    <property type="match status" value="1"/>
</dbReference>
<comment type="caution">
    <text evidence="1">The sequence shown here is derived from an EMBL/GenBank/DDBJ whole genome shotgun (WGS) entry which is preliminary data.</text>
</comment>
<dbReference type="PANTHER" id="PTHR30143">
    <property type="entry name" value="ACID HYDRATASE"/>
    <property type="match status" value="1"/>
</dbReference>